<dbReference type="STRING" id="1763535.LPB072_15340"/>
<evidence type="ECO:0000256" key="3">
    <source>
        <dbReference type="ARBA" id="ARBA00022475"/>
    </source>
</evidence>
<dbReference type="Proteomes" id="UP000185657">
    <property type="component" value="Unassembled WGS sequence"/>
</dbReference>
<evidence type="ECO:0000256" key="4">
    <source>
        <dbReference type="ARBA" id="ARBA00022741"/>
    </source>
</evidence>
<gene>
    <name evidence="8" type="ORF">LPB072_15340</name>
    <name evidence="9" type="ORF">LPB72_00480</name>
</gene>
<dbReference type="PANTHER" id="PTHR43820">
    <property type="entry name" value="HIGH-AFFINITY BRANCHED-CHAIN AMINO ACID TRANSPORT ATP-BINDING PROTEIN LIVF"/>
    <property type="match status" value="1"/>
</dbReference>
<name>A0A163CPC8_9BURK</name>
<dbReference type="SMART" id="SM00382">
    <property type="entry name" value="AAA"/>
    <property type="match status" value="1"/>
</dbReference>
<accession>A0A163CPC8</accession>
<dbReference type="EMBL" id="CP017476">
    <property type="protein sequence ID" value="AOW14005.1"/>
    <property type="molecule type" value="Genomic_DNA"/>
</dbReference>
<dbReference type="Pfam" id="PF00005">
    <property type="entry name" value="ABC_tran"/>
    <property type="match status" value="1"/>
</dbReference>
<dbReference type="RefSeq" id="WP_066084167.1">
    <property type="nucleotide sequence ID" value="NZ_CP017476.1"/>
</dbReference>
<evidence type="ECO:0000256" key="6">
    <source>
        <dbReference type="ARBA" id="ARBA00022970"/>
    </source>
</evidence>
<comment type="similarity">
    <text evidence="1">Belongs to the ABC transporter superfamily.</text>
</comment>
<dbReference type="SUPFAM" id="SSF52540">
    <property type="entry name" value="P-loop containing nucleoside triphosphate hydrolases"/>
    <property type="match status" value="1"/>
</dbReference>
<dbReference type="InterPro" id="IPR003593">
    <property type="entry name" value="AAA+_ATPase"/>
</dbReference>
<evidence type="ECO:0000313" key="8">
    <source>
        <dbReference type="EMBL" id="AOW14005.1"/>
    </source>
</evidence>
<feature type="domain" description="ABC transporter" evidence="7">
    <location>
        <begin position="5"/>
        <end position="238"/>
    </location>
</feature>
<dbReference type="KEGG" id="hyl:LPB072_15340"/>
<dbReference type="EMBL" id="LVWD01000001">
    <property type="protein sequence ID" value="OAD44031.1"/>
    <property type="molecule type" value="Genomic_DNA"/>
</dbReference>
<keyword evidence="6" id="KW-0029">Amino-acid transport</keyword>
<evidence type="ECO:0000256" key="5">
    <source>
        <dbReference type="ARBA" id="ARBA00022840"/>
    </source>
</evidence>
<dbReference type="AlphaFoldDB" id="A0A163CPC8"/>
<keyword evidence="10" id="KW-1185">Reference proteome</keyword>
<reference evidence="9 10" key="1">
    <citation type="submission" date="2016-02" db="EMBL/GenBank/DDBJ databases">
        <title>Draft genome sequence of Hydrogenophaga sp. LPB0072.</title>
        <authorList>
            <person name="Shin S.-K."/>
            <person name="Yi H."/>
        </authorList>
    </citation>
    <scope>NUCLEOTIDE SEQUENCE [LARGE SCALE GENOMIC DNA]</scope>
    <source>
        <strain evidence="9 10">LPB0072</strain>
    </source>
</reference>
<dbReference type="PANTHER" id="PTHR43820:SF4">
    <property type="entry name" value="HIGH-AFFINITY BRANCHED-CHAIN AMINO ACID TRANSPORT ATP-BINDING PROTEIN LIVF"/>
    <property type="match status" value="1"/>
</dbReference>
<keyword evidence="2" id="KW-0813">Transport</keyword>
<proteinExistence type="inferred from homology"/>
<dbReference type="Gene3D" id="3.40.50.300">
    <property type="entry name" value="P-loop containing nucleotide triphosphate hydrolases"/>
    <property type="match status" value="1"/>
</dbReference>
<evidence type="ECO:0000256" key="1">
    <source>
        <dbReference type="ARBA" id="ARBA00005417"/>
    </source>
</evidence>
<organism evidence="8 11">
    <name type="scientific">Hydrogenophaga crassostreae</name>
    <dbReference type="NCBI Taxonomy" id="1763535"/>
    <lineage>
        <taxon>Bacteria</taxon>
        <taxon>Pseudomonadati</taxon>
        <taxon>Pseudomonadota</taxon>
        <taxon>Betaproteobacteria</taxon>
        <taxon>Burkholderiales</taxon>
        <taxon>Comamonadaceae</taxon>
        <taxon>Hydrogenophaga</taxon>
    </lineage>
</organism>
<dbReference type="InterPro" id="IPR027417">
    <property type="entry name" value="P-loop_NTPase"/>
</dbReference>
<dbReference type="GO" id="GO:0015807">
    <property type="term" value="P:L-amino acid transport"/>
    <property type="evidence" value="ECO:0007669"/>
    <property type="project" value="TreeGrafter"/>
</dbReference>
<evidence type="ECO:0000256" key="2">
    <source>
        <dbReference type="ARBA" id="ARBA00022448"/>
    </source>
</evidence>
<dbReference type="GO" id="GO:0016887">
    <property type="term" value="F:ATP hydrolysis activity"/>
    <property type="evidence" value="ECO:0007669"/>
    <property type="project" value="InterPro"/>
</dbReference>
<dbReference type="GO" id="GO:0005524">
    <property type="term" value="F:ATP binding"/>
    <property type="evidence" value="ECO:0007669"/>
    <property type="project" value="UniProtKB-KW"/>
</dbReference>
<dbReference type="GO" id="GO:0015658">
    <property type="term" value="F:branched-chain amino acid transmembrane transporter activity"/>
    <property type="evidence" value="ECO:0007669"/>
    <property type="project" value="TreeGrafter"/>
</dbReference>
<evidence type="ECO:0000313" key="11">
    <source>
        <dbReference type="Proteomes" id="UP000185680"/>
    </source>
</evidence>
<keyword evidence="5 8" id="KW-0067">ATP-binding</keyword>
<evidence type="ECO:0000259" key="7">
    <source>
        <dbReference type="PROSITE" id="PS50893"/>
    </source>
</evidence>
<protein>
    <submittedName>
        <fullName evidence="8">ABC transporter ATP-binding protein</fullName>
    </submittedName>
</protein>
<evidence type="ECO:0000313" key="10">
    <source>
        <dbReference type="Proteomes" id="UP000185657"/>
    </source>
</evidence>
<dbReference type="Proteomes" id="UP000185680">
    <property type="component" value="Chromosome"/>
</dbReference>
<keyword evidence="3" id="KW-0472">Membrane</keyword>
<dbReference type="InterPro" id="IPR003439">
    <property type="entry name" value="ABC_transporter-like_ATP-bd"/>
</dbReference>
<sequence>MTQRLEIRGLAVAYGRTVVVHGIDLHVQAGEMVALLGANGAGKTSILRAISHQQVTATGTLRFEGRDIIDMPAPAIASLGIAHVPEGRGTFADLTVLENLRVGAIHRRDKDCIEQDIARMQTLFPKLASRAKQTAGTLSGGEQQMLAIARALMMRPKMLLLDEPSFGIAPRVTQEIYELLHQLRESEHLTALIVEQNAQVALNLVNRAYVLESGRITAQGTAAELREDDAVRRSYLGH</sequence>
<keyword evidence="3" id="KW-1003">Cell membrane</keyword>
<reference evidence="8 11" key="2">
    <citation type="submission" date="2016-10" db="EMBL/GenBank/DDBJ databases">
        <title>Hydorgenophaga sp. LPB0072 isolated from gastropod.</title>
        <authorList>
            <person name="Kim E."/>
            <person name="Yi H."/>
        </authorList>
    </citation>
    <scope>NUCLEOTIDE SEQUENCE [LARGE SCALE GENOMIC DNA]</scope>
    <source>
        <strain evidence="8 11">LPB0072</strain>
    </source>
</reference>
<dbReference type="InterPro" id="IPR017871">
    <property type="entry name" value="ABC_transporter-like_CS"/>
</dbReference>
<evidence type="ECO:0000313" key="9">
    <source>
        <dbReference type="EMBL" id="OAD44031.1"/>
    </source>
</evidence>
<dbReference type="PROSITE" id="PS50893">
    <property type="entry name" value="ABC_TRANSPORTER_2"/>
    <property type="match status" value="1"/>
</dbReference>
<keyword evidence="4" id="KW-0547">Nucleotide-binding</keyword>
<dbReference type="InterPro" id="IPR052156">
    <property type="entry name" value="BCAA_Transport_ATP-bd_LivF"/>
</dbReference>
<dbReference type="PROSITE" id="PS00211">
    <property type="entry name" value="ABC_TRANSPORTER_1"/>
    <property type="match status" value="1"/>
</dbReference>
<dbReference type="CDD" id="cd03224">
    <property type="entry name" value="ABC_TM1139_LivF_branched"/>
    <property type="match status" value="1"/>
</dbReference>